<comment type="caution">
    <text evidence="3">The sequence shown here is derived from an EMBL/GenBank/DDBJ whole genome shotgun (WGS) entry which is preliminary data.</text>
</comment>
<dbReference type="Proteomes" id="UP000441772">
    <property type="component" value="Unassembled WGS sequence"/>
</dbReference>
<keyword evidence="4" id="KW-1185">Reference proteome</keyword>
<accession>A0A6I1GK21</accession>
<dbReference type="SUPFAM" id="SSF55486">
    <property type="entry name" value="Metalloproteases ('zincins'), catalytic domain"/>
    <property type="match status" value="1"/>
</dbReference>
<gene>
    <name evidence="3" type="ORF">F7D09_1536</name>
</gene>
<dbReference type="EMBL" id="WBVT01000025">
    <property type="protein sequence ID" value="KAB7789986.1"/>
    <property type="molecule type" value="Genomic_DNA"/>
</dbReference>
<name>A0A6I1GK21_9BIFI</name>
<reference evidence="3 4" key="1">
    <citation type="submission" date="2019-09" db="EMBL/GenBank/DDBJ databases">
        <title>Characterization of the phylogenetic diversity of two novel species belonging to the genus Bifidobacterium: Bifidobacterium cebidarum sp. nov. and Bifidobacterium leontopitheci sp. nov.</title>
        <authorList>
            <person name="Lugli G.A."/>
            <person name="Duranti S."/>
            <person name="Milani C."/>
            <person name="Turroni F."/>
            <person name="Ventura M."/>
        </authorList>
    </citation>
    <scope>NUCLEOTIDE SEQUENCE [LARGE SCALE GENOMIC DNA]</scope>
    <source>
        <strain evidence="3 4">LMG 31471</strain>
    </source>
</reference>
<evidence type="ECO:0000313" key="3">
    <source>
        <dbReference type="EMBL" id="KAB7789986.1"/>
    </source>
</evidence>
<evidence type="ECO:0000313" key="4">
    <source>
        <dbReference type="Proteomes" id="UP000441772"/>
    </source>
</evidence>
<proteinExistence type="predicted"/>
<organism evidence="3 4">
    <name type="scientific">Bifidobacterium leontopitheci</name>
    <dbReference type="NCBI Taxonomy" id="2650774"/>
    <lineage>
        <taxon>Bacteria</taxon>
        <taxon>Bacillati</taxon>
        <taxon>Actinomycetota</taxon>
        <taxon>Actinomycetes</taxon>
        <taxon>Bifidobacteriales</taxon>
        <taxon>Bifidobacteriaceae</taxon>
        <taxon>Bifidobacterium</taxon>
    </lineage>
</organism>
<feature type="region of interest" description="Disordered" evidence="1">
    <location>
        <begin position="21"/>
        <end position="61"/>
    </location>
</feature>
<feature type="domain" description="DUF3152" evidence="2">
    <location>
        <begin position="80"/>
        <end position="230"/>
    </location>
</feature>
<dbReference type="AlphaFoldDB" id="A0A6I1GK21"/>
<evidence type="ECO:0000259" key="2">
    <source>
        <dbReference type="Pfam" id="PF11350"/>
    </source>
</evidence>
<dbReference type="InterPro" id="IPR022603">
    <property type="entry name" value="DUF3152"/>
</dbReference>
<evidence type="ECO:0000256" key="1">
    <source>
        <dbReference type="SAM" id="MobiDB-lite"/>
    </source>
</evidence>
<protein>
    <submittedName>
        <fullName evidence="3">Lipo protein</fullName>
    </submittedName>
</protein>
<sequence>MAVTLFALMVHAAVMRVPGMSGVRPSMQSAPQAAAKPADGRKHAGDSAALHKSAVPSYDPDKPFTAAQRRAILAAAERKATSSGKPQHRYQYCVSTRGDVGDTTEFAQTVYMTLNNPRGWPRAGLTFVQSDSGRCDMTYTLSQAQYMRTFSPICSPKYSCRAGDHVIVNYDRWRQPTESWLNGGGTLANYRTMVINHETGHKLDHRDNESVCTAPGKPAPLMQEQSMSLRGCTINPWPLDSELWAHW</sequence>
<dbReference type="Pfam" id="PF11350">
    <property type="entry name" value="DUF3152"/>
    <property type="match status" value="1"/>
</dbReference>